<dbReference type="InterPro" id="IPR027363">
    <property type="entry name" value="M1Pi_N"/>
</dbReference>
<dbReference type="InterPro" id="IPR042529">
    <property type="entry name" value="IF_2B-like_C"/>
</dbReference>
<evidence type="ECO:0008006" key="4">
    <source>
        <dbReference type="Google" id="ProtNLM"/>
    </source>
</evidence>
<dbReference type="GO" id="GO:0019509">
    <property type="term" value="P:L-methionine salvage from methylthioadenosine"/>
    <property type="evidence" value="ECO:0007669"/>
    <property type="project" value="TreeGrafter"/>
</dbReference>
<dbReference type="GO" id="GO:0046523">
    <property type="term" value="F:S-methyl-5-thioribose-1-phosphate isomerase activity"/>
    <property type="evidence" value="ECO:0007669"/>
    <property type="project" value="TreeGrafter"/>
</dbReference>
<keyword evidence="3" id="KW-1185">Reference proteome</keyword>
<comment type="similarity">
    <text evidence="1">Belongs to the eIF-2B alpha/beta/delta subunits family.</text>
</comment>
<dbReference type="PANTHER" id="PTHR43475:SF1">
    <property type="entry name" value="METHYLTHIORIBOSE-1-PHOSPHATE ISOMERASE"/>
    <property type="match status" value="1"/>
</dbReference>
<dbReference type="Gene3D" id="3.40.50.10470">
    <property type="entry name" value="Translation initiation factor eif-2b, domain 2"/>
    <property type="match status" value="1"/>
</dbReference>
<evidence type="ECO:0000313" key="2">
    <source>
        <dbReference type="EMBL" id="MBS2965948.1"/>
    </source>
</evidence>
<sequence>MAGTAGGAAHGRGAKVARGGAAVSVEAAIEGCYARDGAPLPVPVLERSVRLEPDAVVILDRRVFPHQEVWVRASSGEQVADAMRRMVTQSTGPIFAALAALVLTARQRAAGPPAEAVAALRQAAGLLAGARPTNNSVGDAVRAVQAALEAELSAAAARGRALDSAQVAQAVQREAAAQALWFRRRCALLAGHAAALLEDGARLLTHCWMDTYLIELVRAGHAAGKRFSYVATETRPYLQGARLTAHTLAQMGQDVTLITDGMAAAVLSPFSALGPVDALVTAADRVSMDGHVFNKVGTLGAALAARAFGVPFYVLIQAPDPRSPAAADVVVERREGAEVLSVQGVRTASPLVTQAYYPAFDVTPPQYVTRIVTDRGPFEAQKVSAYFDPAAPPGGGPGGHAAG</sequence>
<organism evidence="2 3">
    <name type="scientific">Actinocrinis puniceicyclus</name>
    <dbReference type="NCBI Taxonomy" id="977794"/>
    <lineage>
        <taxon>Bacteria</taxon>
        <taxon>Bacillati</taxon>
        <taxon>Actinomycetota</taxon>
        <taxon>Actinomycetes</taxon>
        <taxon>Catenulisporales</taxon>
        <taxon>Actinospicaceae</taxon>
        <taxon>Actinocrinis</taxon>
    </lineage>
</organism>
<dbReference type="Pfam" id="PF01008">
    <property type="entry name" value="IF-2B"/>
    <property type="match status" value="1"/>
</dbReference>
<reference evidence="2" key="1">
    <citation type="submission" date="2021-04" db="EMBL/GenBank/DDBJ databases">
        <title>Genome based classification of Actinospica acidithermotolerans sp. nov., an actinobacterium isolated from an Indonesian hot spring.</title>
        <authorList>
            <person name="Kusuma A.B."/>
            <person name="Putra K.E."/>
            <person name="Nafisah S."/>
            <person name="Loh J."/>
            <person name="Nouioui I."/>
            <person name="Goodfellow M."/>
        </authorList>
    </citation>
    <scope>NUCLEOTIDE SEQUENCE</scope>
    <source>
        <strain evidence="2">DSM 45618</strain>
    </source>
</reference>
<dbReference type="SUPFAM" id="SSF100950">
    <property type="entry name" value="NagB/RpiA/CoA transferase-like"/>
    <property type="match status" value="1"/>
</dbReference>
<dbReference type="RefSeq" id="WP_211470540.1">
    <property type="nucleotide sequence ID" value="NZ_JAGSXH010000110.1"/>
</dbReference>
<name>A0A8J8BE39_9ACTN</name>
<dbReference type="InterPro" id="IPR037171">
    <property type="entry name" value="NagB/RpiA_transferase-like"/>
</dbReference>
<dbReference type="EMBL" id="JAGSXH010000110">
    <property type="protein sequence ID" value="MBS2965948.1"/>
    <property type="molecule type" value="Genomic_DNA"/>
</dbReference>
<comment type="caution">
    <text evidence="2">The sequence shown here is derived from an EMBL/GenBank/DDBJ whole genome shotgun (WGS) entry which is preliminary data.</text>
</comment>
<evidence type="ECO:0000313" key="3">
    <source>
        <dbReference type="Proteomes" id="UP000677913"/>
    </source>
</evidence>
<proteinExistence type="inferred from homology"/>
<dbReference type="AlphaFoldDB" id="A0A8J8BE39"/>
<gene>
    <name evidence="2" type="ORF">KGA66_23080</name>
</gene>
<dbReference type="Proteomes" id="UP000677913">
    <property type="component" value="Unassembled WGS sequence"/>
</dbReference>
<dbReference type="PANTHER" id="PTHR43475">
    <property type="entry name" value="METHYLTHIORIBOSE-1-PHOSPHATE ISOMERASE"/>
    <property type="match status" value="1"/>
</dbReference>
<evidence type="ECO:0000256" key="1">
    <source>
        <dbReference type="RuleBase" id="RU003814"/>
    </source>
</evidence>
<dbReference type="InterPro" id="IPR000649">
    <property type="entry name" value="IF-2B-related"/>
</dbReference>
<accession>A0A8J8BE39</accession>
<dbReference type="Gene3D" id="1.20.120.420">
    <property type="entry name" value="translation initiation factor eif-2b, domain 1"/>
    <property type="match status" value="1"/>
</dbReference>
<protein>
    <recommendedName>
        <fullName evidence="4">Methylthioribose-1-phosphate isomerase</fullName>
    </recommendedName>
</protein>